<organism evidence="1 2">
    <name type="scientific">Paraburkholderia acidisoli</name>
    <dbReference type="NCBI Taxonomy" id="2571748"/>
    <lineage>
        <taxon>Bacteria</taxon>
        <taxon>Pseudomonadati</taxon>
        <taxon>Pseudomonadota</taxon>
        <taxon>Betaproteobacteria</taxon>
        <taxon>Burkholderiales</taxon>
        <taxon>Burkholderiaceae</taxon>
        <taxon>Paraburkholderia</taxon>
    </lineage>
</organism>
<dbReference type="RefSeq" id="WP_158956102.1">
    <property type="nucleotide sequence ID" value="NZ_CP046915.1"/>
</dbReference>
<evidence type="ECO:0000313" key="2">
    <source>
        <dbReference type="Proteomes" id="UP000433577"/>
    </source>
</evidence>
<dbReference type="EMBL" id="CP046915">
    <property type="protein sequence ID" value="QGZ65551.1"/>
    <property type="molecule type" value="Genomic_DNA"/>
</dbReference>
<dbReference type="OrthoDB" id="8689594at2"/>
<protein>
    <submittedName>
        <fullName evidence="1">4,5-dihydroxyphthalate decarboxylase</fullName>
    </submittedName>
</protein>
<dbReference type="Proteomes" id="UP000433577">
    <property type="component" value="Chromosome 3"/>
</dbReference>
<sequence length="333" mass="37587">MNQLPLDIAFWNYDRVQPLIDGTVEIKNVSASFHTARIVTEIFKGMIAERQYDVAELGMTYLLRTIDQPNAEFVGIPVFLNRAFRHSAIYINKSKGIERPQDLAGKRIGELALYGHDSGIMSKGVLADEFGVQPASAQWLVGAIDFPMEPVDFVTHPHPANVQVEWASKEADLGTMLEEGELDALISADIPKCVLEGSPKVGRLFPNYVELEQAYFARTRVFPIMHTVAVRRTLAEERPDIVKAVYDAFCEAKASTMKNLAMGMTFNNMSLMVPWLTHRLEENRNTLGNDWWPYGIAGNRVALETILRYHYEQGITSRQLSVDEVFVPYLMDT</sequence>
<gene>
    <name evidence="1" type="ORF">FAZ98_27800</name>
</gene>
<dbReference type="AlphaFoldDB" id="A0A7Z2GPG1"/>
<name>A0A7Z2GPG1_9BURK</name>
<proteinExistence type="predicted"/>
<dbReference type="Gene3D" id="3.40.190.10">
    <property type="entry name" value="Periplasmic binding protein-like II"/>
    <property type="match status" value="1"/>
</dbReference>
<accession>A0A7Z2GPG1</accession>
<reference evidence="1 2" key="1">
    <citation type="submission" date="2019-12" db="EMBL/GenBank/DDBJ databases">
        <title>Paraburkholderia acidiphila 7Q-K02 sp. nov and Paraburkholderia acidisoli DHF22 sp. nov., two strains isolated from forest soil.</title>
        <authorList>
            <person name="Gao Z."/>
            <person name="Qiu L."/>
        </authorList>
    </citation>
    <scope>NUCLEOTIDE SEQUENCE [LARGE SCALE GENOMIC DNA]</scope>
    <source>
        <strain evidence="1 2">DHF22</strain>
    </source>
</reference>
<dbReference type="SUPFAM" id="SSF53850">
    <property type="entry name" value="Periplasmic binding protein-like II"/>
    <property type="match status" value="1"/>
</dbReference>
<keyword evidence="2" id="KW-1185">Reference proteome</keyword>
<evidence type="ECO:0000313" key="1">
    <source>
        <dbReference type="EMBL" id="QGZ65551.1"/>
    </source>
</evidence>
<dbReference type="KEGG" id="pacs:FAZ98_27800"/>